<sequence length="278" mass="29882">MTQQPSLFISHGAPTLVLDASPARDFLERLGTQLERPKAILIISAHFDARNPTLTSGAAPRTIHDFGGFGPEMHAMQYPAPGDPELAERAAAMLRASGLDAVTDGERGLDHGAWVPLKLAYPEADIPVVQLSISMNQSPEWHYRLGQAIAPLRDEGVLIIGSGGTTHNLRAFFTGSYKIDSDAPEWVTLFSEWVAEKVAANDRGALIEAVEQGPMARQNHPSMDHILPFFVALGAGGEGAGERLHQSTTYGVLAMDAYRFGGEVAAQLSSLDYGLPKD</sequence>
<proteinExistence type="inferred from homology"/>
<evidence type="ECO:0000256" key="4">
    <source>
        <dbReference type="ARBA" id="ARBA00022833"/>
    </source>
</evidence>
<dbReference type="EMBL" id="BMKF01000002">
    <property type="protein sequence ID" value="GGB78901.1"/>
    <property type="molecule type" value="Genomic_DNA"/>
</dbReference>
<accession>A0ABQ1JVB8</accession>
<evidence type="ECO:0000313" key="7">
    <source>
        <dbReference type="EMBL" id="GGB78901.1"/>
    </source>
</evidence>
<evidence type="ECO:0000256" key="1">
    <source>
        <dbReference type="ARBA" id="ARBA00001947"/>
    </source>
</evidence>
<comment type="caution">
    <text evidence="7">The sequence shown here is derived from an EMBL/GenBank/DDBJ whole genome shotgun (WGS) entry which is preliminary data.</text>
</comment>
<dbReference type="SUPFAM" id="SSF53213">
    <property type="entry name" value="LigB-like"/>
    <property type="match status" value="1"/>
</dbReference>
<reference evidence="8" key="1">
    <citation type="journal article" date="2019" name="Int. J. Syst. Evol. Microbiol.">
        <title>The Global Catalogue of Microorganisms (GCM) 10K type strain sequencing project: providing services to taxonomists for standard genome sequencing and annotation.</title>
        <authorList>
            <consortium name="The Broad Institute Genomics Platform"/>
            <consortium name="The Broad Institute Genome Sequencing Center for Infectious Disease"/>
            <person name="Wu L."/>
            <person name="Ma J."/>
        </authorList>
    </citation>
    <scope>NUCLEOTIDE SEQUENCE [LARGE SCALE GENOMIC DNA]</scope>
    <source>
        <strain evidence="8">CGMCC 1.15928</strain>
    </source>
</reference>
<dbReference type="GO" id="GO:0051213">
    <property type="term" value="F:dioxygenase activity"/>
    <property type="evidence" value="ECO:0007669"/>
    <property type="project" value="UniProtKB-KW"/>
</dbReference>
<comment type="similarity">
    <text evidence="2">Belongs to the DODA-type extradiol aromatic ring-opening dioxygenase family.</text>
</comment>
<dbReference type="Proteomes" id="UP000628854">
    <property type="component" value="Unassembled WGS sequence"/>
</dbReference>
<dbReference type="PANTHER" id="PTHR30096">
    <property type="entry name" value="4,5-DOPA DIOXYGENASE EXTRADIOL-LIKE PROTEIN"/>
    <property type="match status" value="1"/>
</dbReference>
<dbReference type="PIRSF" id="PIRSF006157">
    <property type="entry name" value="Doxgns_DODA"/>
    <property type="match status" value="1"/>
</dbReference>
<organism evidence="7 8">
    <name type="scientific">Henriciella pelagia</name>
    <dbReference type="NCBI Taxonomy" id="1977912"/>
    <lineage>
        <taxon>Bacteria</taxon>
        <taxon>Pseudomonadati</taxon>
        <taxon>Pseudomonadota</taxon>
        <taxon>Alphaproteobacteria</taxon>
        <taxon>Hyphomonadales</taxon>
        <taxon>Hyphomonadaceae</taxon>
        <taxon>Henriciella</taxon>
    </lineage>
</organism>
<dbReference type="Pfam" id="PF02900">
    <property type="entry name" value="LigB"/>
    <property type="match status" value="1"/>
</dbReference>
<evidence type="ECO:0000313" key="8">
    <source>
        <dbReference type="Proteomes" id="UP000628854"/>
    </source>
</evidence>
<dbReference type="PANTHER" id="PTHR30096:SF0">
    <property type="entry name" value="4,5-DOPA DIOXYGENASE EXTRADIOL-LIKE PROTEIN"/>
    <property type="match status" value="1"/>
</dbReference>
<evidence type="ECO:0000256" key="2">
    <source>
        <dbReference type="ARBA" id="ARBA00007581"/>
    </source>
</evidence>
<evidence type="ECO:0000256" key="3">
    <source>
        <dbReference type="ARBA" id="ARBA00022723"/>
    </source>
</evidence>
<keyword evidence="5" id="KW-0560">Oxidoreductase</keyword>
<keyword evidence="3" id="KW-0479">Metal-binding</keyword>
<dbReference type="CDD" id="cd07363">
    <property type="entry name" value="45_DOPA_Dioxygenase"/>
    <property type="match status" value="1"/>
</dbReference>
<dbReference type="Gene3D" id="3.40.830.10">
    <property type="entry name" value="LigB-like"/>
    <property type="match status" value="1"/>
</dbReference>
<keyword evidence="8" id="KW-1185">Reference proteome</keyword>
<name>A0ABQ1JVB8_9PROT</name>
<gene>
    <name evidence="7" type="ORF">GCM10011503_29690</name>
</gene>
<dbReference type="RefSeq" id="WP_084393312.1">
    <property type="nucleotide sequence ID" value="NZ_BMKF01000002.1"/>
</dbReference>
<evidence type="ECO:0000259" key="6">
    <source>
        <dbReference type="Pfam" id="PF02900"/>
    </source>
</evidence>
<evidence type="ECO:0000256" key="5">
    <source>
        <dbReference type="ARBA" id="ARBA00023002"/>
    </source>
</evidence>
<dbReference type="InterPro" id="IPR004183">
    <property type="entry name" value="Xdiol_dOase_suB"/>
</dbReference>
<dbReference type="InterPro" id="IPR014436">
    <property type="entry name" value="Extradiol_dOase_DODA"/>
</dbReference>
<keyword evidence="7" id="KW-0223">Dioxygenase</keyword>
<protein>
    <submittedName>
        <fullName evidence="7">Dioxygenase</fullName>
    </submittedName>
</protein>
<comment type="cofactor">
    <cofactor evidence="1">
        <name>Zn(2+)</name>
        <dbReference type="ChEBI" id="CHEBI:29105"/>
    </cofactor>
</comment>
<feature type="domain" description="Extradiol ring-cleavage dioxygenase class III enzyme subunit B" evidence="6">
    <location>
        <begin position="8"/>
        <end position="253"/>
    </location>
</feature>
<keyword evidence="4" id="KW-0862">Zinc</keyword>